<dbReference type="Proteomes" id="UP000192610">
    <property type="component" value="Unassembled WGS sequence"/>
</dbReference>
<proteinExistence type="predicted"/>
<feature type="transmembrane region" description="Helical" evidence="1">
    <location>
        <begin position="474"/>
        <end position="495"/>
    </location>
</feature>
<feature type="transmembrane region" description="Helical" evidence="1">
    <location>
        <begin position="412"/>
        <end position="434"/>
    </location>
</feature>
<evidence type="ECO:0000313" key="2">
    <source>
        <dbReference type="EMBL" id="OQP48043.1"/>
    </source>
</evidence>
<keyword evidence="1" id="KW-1133">Transmembrane helix</keyword>
<evidence type="ECO:0000313" key="3">
    <source>
        <dbReference type="Proteomes" id="UP000192610"/>
    </source>
</evidence>
<sequence>MTEQYSIPANEMTFKEFLFKYRGNRIILKWTVVAIVIQFAVFKYLYPFASFIHGDSFAYMIAADKNLTINTYLIGYAKFLRLFSVFAKPDYLLVAFQYLFIQFSLLYLLFTLFYFYKIGRVVQLILLCFMVFNPLFLHLGNLVSSDCFFLALSATWFALLIWLIHRPSNKIIIWHAIVLFVAFTVRYNAMIYPFIACLAFALSKLSLRKKITGIGLALLLCGWFVGLTMYQYKKLTGHWQYSPFSGWQLANNAMYSYRYVDKAERKPVPKKFQALDNMIREFFDSTRDVEKNRTEAIMASTFYMWSPGMPLMVYKDNLFKRDTAASDLKKWASMGPLFKEYGIYIIKQYPWHFIRYFMWPNASKYYAPPIEFLESFNSGNAAVPELAKQWFGYKSPIIKTRMKDLRVWVLDIYPFLSGIVNILMLFAILCYISLKGWQYSGPLHKGIIMGGAVWLLNAVFTISASSAALRFQSFPILLTTIFVALHVDWMIQVMAQLKQEGKRLDIEKQMEEAIPQGAI</sequence>
<feature type="transmembrane region" description="Helical" evidence="1">
    <location>
        <begin position="446"/>
        <end position="468"/>
    </location>
</feature>
<accession>A0A1V9EPF1</accession>
<feature type="transmembrane region" description="Helical" evidence="1">
    <location>
        <begin position="26"/>
        <end position="45"/>
    </location>
</feature>
<organism evidence="2 3">
    <name type="scientific">Niastella yeongjuensis</name>
    <dbReference type="NCBI Taxonomy" id="354355"/>
    <lineage>
        <taxon>Bacteria</taxon>
        <taxon>Pseudomonadati</taxon>
        <taxon>Bacteroidota</taxon>
        <taxon>Chitinophagia</taxon>
        <taxon>Chitinophagales</taxon>
        <taxon>Chitinophagaceae</taxon>
        <taxon>Niastella</taxon>
    </lineage>
</organism>
<comment type="caution">
    <text evidence="2">The sequence shown here is derived from an EMBL/GenBank/DDBJ whole genome shotgun (WGS) entry which is preliminary data.</text>
</comment>
<feature type="transmembrane region" description="Helical" evidence="1">
    <location>
        <begin position="121"/>
        <end position="140"/>
    </location>
</feature>
<feature type="transmembrane region" description="Helical" evidence="1">
    <location>
        <begin position="171"/>
        <end position="202"/>
    </location>
</feature>
<keyword evidence="1" id="KW-0472">Membrane</keyword>
<evidence type="ECO:0008006" key="4">
    <source>
        <dbReference type="Google" id="ProtNLM"/>
    </source>
</evidence>
<dbReference type="STRING" id="354355.SAMN05660816_02371"/>
<feature type="transmembrane region" description="Helical" evidence="1">
    <location>
        <begin position="91"/>
        <end position="115"/>
    </location>
</feature>
<protein>
    <recommendedName>
        <fullName evidence="4">Glycosyltransferase RgtA/B/C/D-like domain-containing protein</fullName>
    </recommendedName>
</protein>
<gene>
    <name evidence="2" type="ORF">A4H97_29855</name>
</gene>
<dbReference type="RefSeq" id="WP_081200578.1">
    <property type="nucleotide sequence ID" value="NZ_FOCZ01000004.1"/>
</dbReference>
<evidence type="ECO:0000256" key="1">
    <source>
        <dbReference type="SAM" id="Phobius"/>
    </source>
</evidence>
<keyword evidence="1" id="KW-0812">Transmembrane</keyword>
<feature type="transmembrane region" description="Helical" evidence="1">
    <location>
        <begin position="147"/>
        <end position="165"/>
    </location>
</feature>
<dbReference type="AlphaFoldDB" id="A0A1V9EPF1"/>
<dbReference type="EMBL" id="LVXG01000018">
    <property type="protein sequence ID" value="OQP48043.1"/>
    <property type="molecule type" value="Genomic_DNA"/>
</dbReference>
<name>A0A1V9EPF1_9BACT</name>
<reference evidence="3" key="1">
    <citation type="submission" date="2016-04" db="EMBL/GenBank/DDBJ databases">
        <authorList>
            <person name="Chen L."/>
            <person name="Zhuang W."/>
            <person name="Wang G."/>
        </authorList>
    </citation>
    <scope>NUCLEOTIDE SEQUENCE [LARGE SCALE GENOMIC DNA]</scope>
    <source>
        <strain evidence="3">17621</strain>
    </source>
</reference>
<dbReference type="OrthoDB" id="636847at2"/>
<feature type="transmembrane region" description="Helical" evidence="1">
    <location>
        <begin position="214"/>
        <end position="232"/>
    </location>
</feature>
<keyword evidence="3" id="KW-1185">Reference proteome</keyword>